<organism evidence="4 5">
    <name type="scientific">Albidovulum aquaemixtae</name>
    <dbReference type="NCBI Taxonomy" id="1542388"/>
    <lineage>
        <taxon>Bacteria</taxon>
        <taxon>Pseudomonadati</taxon>
        <taxon>Pseudomonadota</taxon>
        <taxon>Alphaproteobacteria</taxon>
        <taxon>Rhodobacterales</taxon>
        <taxon>Paracoccaceae</taxon>
        <taxon>Albidovulum</taxon>
    </lineage>
</organism>
<dbReference type="RefSeq" id="WP_108853459.1">
    <property type="nucleotide sequence ID" value="NZ_OMOQ01000002.1"/>
</dbReference>
<dbReference type="PANTHER" id="PTHR11365:SF23">
    <property type="entry name" value="HYPOTHETICAL 5-OXOPROLINASE (EUROFUNG)-RELATED"/>
    <property type="match status" value="1"/>
</dbReference>
<dbReference type="InterPro" id="IPR008040">
    <property type="entry name" value="Hydant_A_N"/>
</dbReference>
<dbReference type="GO" id="GO:0016874">
    <property type="term" value="F:ligase activity"/>
    <property type="evidence" value="ECO:0007669"/>
    <property type="project" value="UniProtKB-KW"/>
</dbReference>
<evidence type="ECO:0000259" key="1">
    <source>
        <dbReference type="Pfam" id="PF01968"/>
    </source>
</evidence>
<dbReference type="EC" id="6.4.1.8" evidence="4"/>
<keyword evidence="5" id="KW-1185">Reference proteome</keyword>
<dbReference type="GO" id="GO:0006749">
    <property type="term" value="P:glutathione metabolic process"/>
    <property type="evidence" value="ECO:0007669"/>
    <property type="project" value="TreeGrafter"/>
</dbReference>
<dbReference type="Pfam" id="PF01968">
    <property type="entry name" value="Hydantoinase_A"/>
    <property type="match status" value="1"/>
</dbReference>
<dbReference type="InterPro" id="IPR045079">
    <property type="entry name" value="Oxoprolinase-like"/>
</dbReference>
<keyword evidence="4" id="KW-0436">Ligase</keyword>
<feature type="domain" description="Hydantoinase/oxoprolinase N-terminal" evidence="2">
    <location>
        <begin position="8"/>
        <end position="185"/>
    </location>
</feature>
<protein>
    <submittedName>
        <fullName evidence="4">Acetophenone carboxylase gamma subunit</fullName>
        <ecNumber evidence="4">6.4.1.8</ecNumber>
    </submittedName>
</protein>
<gene>
    <name evidence="4" type="primary">apc3_1</name>
    <name evidence="4" type="ORF">DEA8626_02402</name>
</gene>
<dbReference type="InterPro" id="IPR049517">
    <property type="entry name" value="ACX-like_C"/>
</dbReference>
<dbReference type="GO" id="GO:0005829">
    <property type="term" value="C:cytosol"/>
    <property type="evidence" value="ECO:0007669"/>
    <property type="project" value="TreeGrafter"/>
</dbReference>
<sequence>MPQPASLRLAVDIGGTFTDTVLVGADGAIAASTKTLTTHDDPATGAMDGVRRALAEAGRPLAEVTGFIHGTTLVTNALIERRGATVATVATEGFRDILEIAYERRYAQYDINLEKPDLLVPRERSFTIPERMNAGGEVLIPLDEGAVPPLLEQIDASGAEAVAVCLLHSYANPAHERRLRELIAKARPALAVSISSEVSPEAREFDRLSTTVANAYIQPLMARYLAAFEARFADEGLTCPILMMTAGGGMTTLATAARLPIRLVESGPAGGAILAARIAAECGLDEVLSFDMGGTTAKLCLIDGTRPQTSRSFEIARAARFIKGSGMPVRIPVIEMIEIGAGGGSIAAVDRLGRLTVGPESAGSEPGPVAFRRGGARPTVTDADIVLGYIRPETFAEGQFRIEPEGAAGALGEVGEPLGLDATGAADGVSRIVDENMASAARMHAVESGKDLTARTMIAFGGNGPLHACRVGRAAGVSRILIPANPGVGSAVGFLFAPVSFEIVRSRYSLLQELDLGAVNALFAGMCAEALVVVRQGAPDAAVTTARSAFMRYSGQGHEIEIALPDRELMAGDIGPLTGEFEAAYSRQFSRPVPGMEIEILNWAVRIATDAAEIPARIEAPPPRRRELAETRPIVCDLTGQPRDAGFVLREALRPGDVIAGPALVAEPQTTTFVGADFSASVDPRGNLILTRDRDGGPR</sequence>
<dbReference type="GO" id="GO:0017168">
    <property type="term" value="F:5-oxoprolinase (ATP-hydrolyzing) activity"/>
    <property type="evidence" value="ECO:0007669"/>
    <property type="project" value="TreeGrafter"/>
</dbReference>
<dbReference type="AlphaFoldDB" id="A0A2R8BJ85"/>
<evidence type="ECO:0000313" key="5">
    <source>
        <dbReference type="Proteomes" id="UP000244924"/>
    </source>
</evidence>
<name>A0A2R8BJ85_9RHOB</name>
<evidence type="ECO:0000259" key="3">
    <source>
        <dbReference type="Pfam" id="PF19278"/>
    </source>
</evidence>
<reference evidence="4 5" key="1">
    <citation type="submission" date="2018-03" db="EMBL/GenBank/DDBJ databases">
        <authorList>
            <person name="Keele B.F."/>
        </authorList>
    </citation>
    <scope>NUCLEOTIDE SEQUENCE [LARGE SCALE GENOMIC DNA]</scope>
    <source>
        <strain evidence="4 5">CECT 8626</strain>
    </source>
</reference>
<dbReference type="OrthoDB" id="9759608at2"/>
<evidence type="ECO:0000259" key="2">
    <source>
        <dbReference type="Pfam" id="PF05378"/>
    </source>
</evidence>
<proteinExistence type="predicted"/>
<feature type="domain" description="Acetophenone carboxylase-like C-terminal" evidence="3">
    <location>
        <begin position="536"/>
        <end position="683"/>
    </location>
</feature>
<dbReference type="EMBL" id="OMOQ01000002">
    <property type="protein sequence ID" value="SPH23338.1"/>
    <property type="molecule type" value="Genomic_DNA"/>
</dbReference>
<dbReference type="Gene3D" id="3.30.420.40">
    <property type="match status" value="1"/>
</dbReference>
<evidence type="ECO:0000313" key="4">
    <source>
        <dbReference type="EMBL" id="SPH23338.1"/>
    </source>
</evidence>
<dbReference type="InterPro" id="IPR002821">
    <property type="entry name" value="Hydantoinase_A"/>
</dbReference>
<dbReference type="Pfam" id="PF19278">
    <property type="entry name" value="Hydant_A_C"/>
    <property type="match status" value="1"/>
</dbReference>
<feature type="domain" description="Hydantoinase A/oxoprolinase" evidence="1">
    <location>
        <begin position="207"/>
        <end position="501"/>
    </location>
</feature>
<dbReference type="SUPFAM" id="SSF53067">
    <property type="entry name" value="Actin-like ATPase domain"/>
    <property type="match status" value="1"/>
</dbReference>
<dbReference type="PANTHER" id="PTHR11365">
    <property type="entry name" value="5-OXOPROLINASE RELATED"/>
    <property type="match status" value="1"/>
</dbReference>
<dbReference type="Proteomes" id="UP000244924">
    <property type="component" value="Unassembled WGS sequence"/>
</dbReference>
<accession>A0A2R8BJ85</accession>
<dbReference type="Pfam" id="PF05378">
    <property type="entry name" value="Hydant_A_N"/>
    <property type="match status" value="1"/>
</dbReference>
<dbReference type="InterPro" id="IPR043129">
    <property type="entry name" value="ATPase_NBD"/>
</dbReference>